<name>A0A0E9VNL5_ANGAN</name>
<accession>A0A0E9VNL5</accession>
<reference evidence="2" key="1">
    <citation type="submission" date="2014-11" db="EMBL/GenBank/DDBJ databases">
        <authorList>
            <person name="Amaro Gonzalez C."/>
        </authorList>
    </citation>
    <scope>NUCLEOTIDE SEQUENCE</scope>
</reference>
<feature type="signal peptide" evidence="1">
    <location>
        <begin position="1"/>
        <end position="21"/>
    </location>
</feature>
<feature type="chain" id="PRO_5002434124" evidence="1">
    <location>
        <begin position="22"/>
        <end position="52"/>
    </location>
</feature>
<protein>
    <submittedName>
        <fullName evidence="2">Uncharacterized protein</fullName>
    </submittedName>
</protein>
<organism evidence="2">
    <name type="scientific">Anguilla anguilla</name>
    <name type="common">European freshwater eel</name>
    <name type="synonym">Muraena anguilla</name>
    <dbReference type="NCBI Taxonomy" id="7936"/>
    <lineage>
        <taxon>Eukaryota</taxon>
        <taxon>Metazoa</taxon>
        <taxon>Chordata</taxon>
        <taxon>Craniata</taxon>
        <taxon>Vertebrata</taxon>
        <taxon>Euteleostomi</taxon>
        <taxon>Actinopterygii</taxon>
        <taxon>Neopterygii</taxon>
        <taxon>Teleostei</taxon>
        <taxon>Anguilliformes</taxon>
        <taxon>Anguillidae</taxon>
        <taxon>Anguilla</taxon>
    </lineage>
</organism>
<keyword evidence="1" id="KW-0732">Signal</keyword>
<dbReference type="AlphaFoldDB" id="A0A0E9VNL5"/>
<evidence type="ECO:0000256" key="1">
    <source>
        <dbReference type="SAM" id="SignalP"/>
    </source>
</evidence>
<reference evidence="2" key="2">
    <citation type="journal article" date="2015" name="Fish Shellfish Immunol.">
        <title>Early steps in the European eel (Anguilla anguilla)-Vibrio vulnificus interaction in the gills: Role of the RtxA13 toxin.</title>
        <authorList>
            <person name="Callol A."/>
            <person name="Pajuelo D."/>
            <person name="Ebbesson L."/>
            <person name="Teles M."/>
            <person name="MacKenzie S."/>
            <person name="Amaro C."/>
        </authorList>
    </citation>
    <scope>NUCLEOTIDE SEQUENCE</scope>
</reference>
<sequence length="52" mass="5667">MIHSLTLILFYISDFFSPSHSVCAEVPSPGFAPVHSASSSPWCLFRPLASVE</sequence>
<proteinExistence type="predicted"/>
<evidence type="ECO:0000313" key="2">
    <source>
        <dbReference type="EMBL" id="JAH79662.1"/>
    </source>
</evidence>
<dbReference type="EMBL" id="GBXM01028915">
    <property type="protein sequence ID" value="JAH79662.1"/>
    <property type="molecule type" value="Transcribed_RNA"/>
</dbReference>